<keyword evidence="3 5" id="KW-0863">Zinc-finger</keyword>
<dbReference type="GO" id="GO:0008270">
    <property type="term" value="F:zinc ion binding"/>
    <property type="evidence" value="ECO:0007669"/>
    <property type="project" value="UniProtKB-KW"/>
</dbReference>
<dbReference type="OrthoDB" id="5590786at2759"/>
<evidence type="ECO:0000256" key="4">
    <source>
        <dbReference type="ARBA" id="ARBA00022833"/>
    </source>
</evidence>
<organism evidence="9 10">
    <name type="scientific">Dispira parvispora</name>
    <dbReference type="NCBI Taxonomy" id="1520584"/>
    <lineage>
        <taxon>Eukaryota</taxon>
        <taxon>Fungi</taxon>
        <taxon>Fungi incertae sedis</taxon>
        <taxon>Zoopagomycota</taxon>
        <taxon>Kickxellomycotina</taxon>
        <taxon>Dimargaritomycetes</taxon>
        <taxon>Dimargaritales</taxon>
        <taxon>Dimargaritaceae</taxon>
        <taxon>Dispira</taxon>
    </lineage>
</organism>
<feature type="compositionally biased region" description="Polar residues" evidence="6">
    <location>
        <begin position="312"/>
        <end position="327"/>
    </location>
</feature>
<dbReference type="Gene3D" id="3.80.10.10">
    <property type="entry name" value="Ribonuclease Inhibitor"/>
    <property type="match status" value="1"/>
</dbReference>
<dbReference type="SUPFAM" id="SSF52047">
    <property type="entry name" value="RNI-like"/>
    <property type="match status" value="1"/>
</dbReference>
<dbReference type="GO" id="GO:0035556">
    <property type="term" value="P:intracellular signal transduction"/>
    <property type="evidence" value="ECO:0007669"/>
    <property type="project" value="InterPro"/>
</dbReference>
<evidence type="ECO:0000259" key="8">
    <source>
        <dbReference type="PROSITE" id="PS50145"/>
    </source>
</evidence>
<proteinExistence type="predicted"/>
<feature type="zinc finger region" description="TRAF-type" evidence="5">
    <location>
        <begin position="1"/>
        <end position="40"/>
    </location>
</feature>
<comment type="caution">
    <text evidence="9">The sequence shown here is derived from an EMBL/GenBank/DDBJ whole genome shotgun (WGS) entry which is preliminary data.</text>
</comment>
<evidence type="ECO:0000259" key="7">
    <source>
        <dbReference type="PROSITE" id="PS50008"/>
    </source>
</evidence>
<dbReference type="AlphaFoldDB" id="A0A9W8AJZ6"/>
<dbReference type="InterPro" id="IPR032675">
    <property type="entry name" value="LRR_dom_sf"/>
</dbReference>
<dbReference type="GO" id="GO:0004435">
    <property type="term" value="F:phosphatidylinositol-4,5-bisphosphate phospholipase C activity"/>
    <property type="evidence" value="ECO:0007669"/>
    <property type="project" value="InterPro"/>
</dbReference>
<keyword evidence="2" id="KW-0677">Repeat</keyword>
<gene>
    <name evidence="9" type="ORF">IWQ62_006836</name>
</gene>
<dbReference type="InterPro" id="IPR001611">
    <property type="entry name" value="Leu-rich_rpt"/>
</dbReference>
<evidence type="ECO:0000256" key="3">
    <source>
        <dbReference type="ARBA" id="ARBA00022771"/>
    </source>
</evidence>
<feature type="non-terminal residue" evidence="9">
    <location>
        <position position="1"/>
    </location>
</feature>
<dbReference type="PROSITE" id="PS50008">
    <property type="entry name" value="PIPLC_Y_DOMAIN"/>
    <property type="match status" value="1"/>
</dbReference>
<evidence type="ECO:0000256" key="5">
    <source>
        <dbReference type="PROSITE-ProRule" id="PRU00207"/>
    </source>
</evidence>
<feature type="domain" description="TRAF-type" evidence="8">
    <location>
        <begin position="1"/>
        <end position="40"/>
    </location>
</feature>
<feature type="region of interest" description="Disordered" evidence="6">
    <location>
        <begin position="305"/>
        <end position="339"/>
    </location>
</feature>
<evidence type="ECO:0000313" key="10">
    <source>
        <dbReference type="Proteomes" id="UP001150925"/>
    </source>
</evidence>
<dbReference type="SMART" id="SM00368">
    <property type="entry name" value="LRR_RI"/>
    <property type="match status" value="4"/>
</dbReference>
<evidence type="ECO:0000313" key="9">
    <source>
        <dbReference type="EMBL" id="KAJ1948831.1"/>
    </source>
</evidence>
<keyword evidence="4 5" id="KW-0862">Zinc</keyword>
<evidence type="ECO:0000256" key="6">
    <source>
        <dbReference type="SAM" id="MobiDB-lite"/>
    </source>
</evidence>
<feature type="domain" description="PI-PLC Y-box" evidence="7">
    <location>
        <begin position="94"/>
        <end position="127"/>
    </location>
</feature>
<evidence type="ECO:0000256" key="2">
    <source>
        <dbReference type="ARBA" id="ARBA00022737"/>
    </source>
</evidence>
<dbReference type="EMBL" id="JANBPY010004200">
    <property type="protein sequence ID" value="KAJ1948831.1"/>
    <property type="molecule type" value="Genomic_DNA"/>
</dbReference>
<name>A0A9W8AJZ6_9FUNG</name>
<accession>A0A9W8AJZ6</accession>
<sequence>HEKVCPKFIISCPHRKLLGDYGGCTDTFERAQLACHLEDCKYENAKDLLLGLRAHTLALEQQLVGMEWTMAQELAILSTLTVEASDVERGVDLRTLLRFNPAIRNLSARNFQPSFAWQNLTQLLQTNSTVVSLCLRHSEIEKTGAVLLAKALRANQTLHTILLPGNNIGDQGIEFLARALETNTSVHTLDVSNNGITDKGLAHLTRSLRGNETLTSLILADNRIKHKGLEAFIDMLQLRMSPTLHFHRANATPVDEDDAMWPVGSGPHPTEGFENQAIEPYSSVSSNIPLFNLIPSENLDNLPLRNSPPWVNGTNPSSEHSSPNVPSDQRLRNRPQRRR</sequence>
<dbReference type="Proteomes" id="UP001150925">
    <property type="component" value="Unassembled WGS sequence"/>
</dbReference>
<dbReference type="PANTHER" id="PTHR24111">
    <property type="entry name" value="LEUCINE-RICH REPEAT-CONTAINING PROTEIN 34"/>
    <property type="match status" value="1"/>
</dbReference>
<dbReference type="GO" id="GO:0006629">
    <property type="term" value="P:lipid metabolic process"/>
    <property type="evidence" value="ECO:0007669"/>
    <property type="project" value="InterPro"/>
</dbReference>
<dbReference type="PANTHER" id="PTHR24111:SF0">
    <property type="entry name" value="LEUCINE-RICH REPEAT-CONTAINING PROTEIN"/>
    <property type="match status" value="1"/>
</dbReference>
<keyword evidence="10" id="KW-1185">Reference proteome</keyword>
<dbReference type="InterPro" id="IPR052201">
    <property type="entry name" value="LRR-containing_regulator"/>
</dbReference>
<keyword evidence="1 5" id="KW-0479">Metal-binding</keyword>
<feature type="non-terminal residue" evidence="9">
    <location>
        <position position="339"/>
    </location>
</feature>
<dbReference type="InterPro" id="IPR001293">
    <property type="entry name" value="Znf_TRAF"/>
</dbReference>
<evidence type="ECO:0000256" key="1">
    <source>
        <dbReference type="ARBA" id="ARBA00022723"/>
    </source>
</evidence>
<reference evidence="9" key="1">
    <citation type="submission" date="2022-07" db="EMBL/GenBank/DDBJ databases">
        <title>Phylogenomic reconstructions and comparative analyses of Kickxellomycotina fungi.</title>
        <authorList>
            <person name="Reynolds N.K."/>
            <person name="Stajich J.E."/>
            <person name="Barry K."/>
            <person name="Grigoriev I.V."/>
            <person name="Crous P."/>
            <person name="Smith M.E."/>
        </authorList>
    </citation>
    <scope>NUCLEOTIDE SEQUENCE</scope>
    <source>
        <strain evidence="9">RSA 1196</strain>
    </source>
</reference>
<dbReference type="Pfam" id="PF13516">
    <property type="entry name" value="LRR_6"/>
    <property type="match status" value="3"/>
</dbReference>
<dbReference type="PROSITE" id="PS50145">
    <property type="entry name" value="ZF_TRAF"/>
    <property type="match status" value="1"/>
</dbReference>
<dbReference type="InterPro" id="IPR001711">
    <property type="entry name" value="PLipase_C_Pinositol-sp_Y"/>
</dbReference>
<protein>
    <submittedName>
        <fullName evidence="9">Uncharacterized protein</fullName>
    </submittedName>
</protein>